<evidence type="ECO:0000256" key="8">
    <source>
        <dbReference type="SAM" id="Phobius"/>
    </source>
</evidence>
<sequence>MSTPARTAAAAAALRSSHAPRPRLSLSTCAFSTTSCSAAKELDPAAAAASQTAAEQRRILDDLRASRPAGPSTSKSVFGPAKRKTVDDWILEGETLRRAQSRPSGLAAAGALGTAEDGRPSLLDKITAEGKPWKELGTGQKVARGTRYSTRILLVFSGGALALAIIYTLGTELFAPNSPTVIYADAIRRVKRHDGTFHILLEPLRFLTHPPRNDLTDPSETLLPLPANARSDLRAHKPLAAYSVDRTTGREVMQLHFWIIGRERGTELGWFEEARGWVAHHLLQMSARLQEAWDQAVGTGDGMLAGAAADSAAESRNRLAADEDGATHGQQSSSLASYVAAPFRAVGSLFGAVTRPVTEVGLGSGDARWRFGRSSEPGTFTTAEVVAELEKDDAGVFQYRSLFLRIPHDGIMAQRVWIIRKKGEVVR</sequence>
<dbReference type="GO" id="GO:0005744">
    <property type="term" value="C:TIM23 mitochondrial import inner membrane translocase complex"/>
    <property type="evidence" value="ECO:0007669"/>
    <property type="project" value="InterPro"/>
</dbReference>
<comment type="caution">
    <text evidence="9">The sequence shown here is derived from an EMBL/GenBank/DDBJ whole genome shotgun (WGS) entry which is preliminary data.</text>
</comment>
<comment type="similarity">
    <text evidence="2">Belongs to the TIM21 family.</text>
</comment>
<dbReference type="PANTHER" id="PTHR13032">
    <property type="entry name" value="MITOCHONDRIAL IMPORT INNER MEMBRANE TRANSLOCASE SUBUNIT TIM21"/>
    <property type="match status" value="1"/>
</dbReference>
<evidence type="ECO:0000256" key="7">
    <source>
        <dbReference type="ARBA" id="ARBA00023136"/>
    </source>
</evidence>
<feature type="transmembrane region" description="Helical" evidence="8">
    <location>
        <begin position="152"/>
        <end position="170"/>
    </location>
</feature>
<evidence type="ECO:0000256" key="3">
    <source>
        <dbReference type="ARBA" id="ARBA00022692"/>
    </source>
</evidence>
<dbReference type="InterPro" id="IPR013261">
    <property type="entry name" value="Tim21"/>
</dbReference>
<keyword evidence="6" id="KW-0496">Mitochondrion</keyword>
<keyword evidence="5 8" id="KW-1133">Transmembrane helix</keyword>
<organism evidence="9 10">
    <name type="scientific">Tilletia horrida</name>
    <dbReference type="NCBI Taxonomy" id="155126"/>
    <lineage>
        <taxon>Eukaryota</taxon>
        <taxon>Fungi</taxon>
        <taxon>Dikarya</taxon>
        <taxon>Basidiomycota</taxon>
        <taxon>Ustilaginomycotina</taxon>
        <taxon>Exobasidiomycetes</taxon>
        <taxon>Tilletiales</taxon>
        <taxon>Tilletiaceae</taxon>
        <taxon>Tilletia</taxon>
    </lineage>
</organism>
<protein>
    <recommendedName>
        <fullName evidence="11">Mitochondrial import inner membrane translocase subunit Tim21</fullName>
    </recommendedName>
</protein>
<dbReference type="GO" id="GO:0030150">
    <property type="term" value="P:protein import into mitochondrial matrix"/>
    <property type="evidence" value="ECO:0007669"/>
    <property type="project" value="InterPro"/>
</dbReference>
<evidence type="ECO:0000256" key="1">
    <source>
        <dbReference type="ARBA" id="ARBA00004304"/>
    </source>
</evidence>
<keyword evidence="4" id="KW-0809">Transit peptide</keyword>
<evidence type="ECO:0000256" key="2">
    <source>
        <dbReference type="ARBA" id="ARBA00010867"/>
    </source>
</evidence>
<keyword evidence="7 8" id="KW-0472">Membrane</keyword>
<evidence type="ECO:0000313" key="10">
    <source>
        <dbReference type="Proteomes" id="UP001176521"/>
    </source>
</evidence>
<comment type="subcellular location">
    <subcellularLocation>
        <location evidence="1">Mitochondrion membrane</location>
        <topology evidence="1">Single-pass membrane protein</topology>
    </subcellularLocation>
</comment>
<keyword evidence="10" id="KW-1185">Reference proteome</keyword>
<accession>A0AAN6JJB2</accession>
<keyword evidence="3 8" id="KW-0812">Transmembrane</keyword>
<gene>
    <name evidence="9" type="ORF">OC842_004422</name>
</gene>
<evidence type="ECO:0000256" key="5">
    <source>
        <dbReference type="ARBA" id="ARBA00022989"/>
    </source>
</evidence>
<proteinExistence type="inferred from homology"/>
<evidence type="ECO:0000256" key="6">
    <source>
        <dbReference type="ARBA" id="ARBA00023128"/>
    </source>
</evidence>
<evidence type="ECO:0008006" key="11">
    <source>
        <dbReference type="Google" id="ProtNLM"/>
    </source>
</evidence>
<dbReference type="Pfam" id="PF08294">
    <property type="entry name" value="TIM21"/>
    <property type="match status" value="1"/>
</dbReference>
<dbReference type="Proteomes" id="UP001176521">
    <property type="component" value="Unassembled WGS sequence"/>
</dbReference>
<dbReference type="EMBL" id="JAPDMQ010000261">
    <property type="protein sequence ID" value="KAK0528841.1"/>
    <property type="molecule type" value="Genomic_DNA"/>
</dbReference>
<evidence type="ECO:0000256" key="4">
    <source>
        <dbReference type="ARBA" id="ARBA00022946"/>
    </source>
</evidence>
<evidence type="ECO:0000313" key="9">
    <source>
        <dbReference type="EMBL" id="KAK0528841.1"/>
    </source>
</evidence>
<dbReference type="PANTHER" id="PTHR13032:SF6">
    <property type="entry name" value="MITOCHONDRIAL IMPORT INNER MEMBRANE TRANSLOCASE SUBUNIT TIM21"/>
    <property type="match status" value="1"/>
</dbReference>
<dbReference type="AlphaFoldDB" id="A0AAN6JJB2"/>
<reference evidence="9" key="1">
    <citation type="journal article" date="2023" name="PhytoFront">
        <title>Draft Genome Resources of Seven Strains of Tilletia horrida, Causal Agent of Kernel Smut of Rice.</title>
        <authorList>
            <person name="Khanal S."/>
            <person name="Antony Babu S."/>
            <person name="Zhou X.G."/>
        </authorList>
    </citation>
    <scope>NUCLEOTIDE SEQUENCE</scope>
    <source>
        <strain evidence="9">TX3</strain>
    </source>
</reference>
<name>A0AAN6JJB2_9BASI</name>